<dbReference type="EMBL" id="BMAW01074340">
    <property type="protein sequence ID" value="GFT91754.1"/>
    <property type="molecule type" value="Genomic_DNA"/>
</dbReference>
<name>A0A8X6PVF3_NEPPI</name>
<accession>A0A8X6PVF3</accession>
<keyword evidence="2" id="KW-1185">Reference proteome</keyword>
<gene>
    <name evidence="1" type="ORF">NPIL_429591</name>
</gene>
<evidence type="ECO:0000313" key="1">
    <source>
        <dbReference type="EMBL" id="GFT91754.1"/>
    </source>
</evidence>
<sequence length="117" mass="12853">MNNTLLMSIKVKSIESAIRTPLICIWSSSQPSTSSSSRLLDCKYRIIKKTTFTSLVNPSRFTPTEQPPHQNLGHKVFLHAKPSPTPLQTTINKNGNLEPQLGLALGCSKKSGFCEAL</sequence>
<dbReference type="AlphaFoldDB" id="A0A8X6PVF3"/>
<comment type="caution">
    <text evidence="1">The sequence shown here is derived from an EMBL/GenBank/DDBJ whole genome shotgun (WGS) entry which is preliminary data.</text>
</comment>
<proteinExistence type="predicted"/>
<reference evidence="1" key="1">
    <citation type="submission" date="2020-08" db="EMBL/GenBank/DDBJ databases">
        <title>Multicomponent nature underlies the extraordinary mechanical properties of spider dragline silk.</title>
        <authorList>
            <person name="Kono N."/>
            <person name="Nakamura H."/>
            <person name="Mori M."/>
            <person name="Yoshida Y."/>
            <person name="Ohtoshi R."/>
            <person name="Malay A.D."/>
            <person name="Moran D.A.P."/>
            <person name="Tomita M."/>
            <person name="Numata K."/>
            <person name="Arakawa K."/>
        </authorList>
    </citation>
    <scope>NUCLEOTIDE SEQUENCE</scope>
</reference>
<evidence type="ECO:0000313" key="2">
    <source>
        <dbReference type="Proteomes" id="UP000887013"/>
    </source>
</evidence>
<protein>
    <submittedName>
        <fullName evidence="1">Uncharacterized protein</fullName>
    </submittedName>
</protein>
<organism evidence="1 2">
    <name type="scientific">Nephila pilipes</name>
    <name type="common">Giant wood spider</name>
    <name type="synonym">Nephila maculata</name>
    <dbReference type="NCBI Taxonomy" id="299642"/>
    <lineage>
        <taxon>Eukaryota</taxon>
        <taxon>Metazoa</taxon>
        <taxon>Ecdysozoa</taxon>
        <taxon>Arthropoda</taxon>
        <taxon>Chelicerata</taxon>
        <taxon>Arachnida</taxon>
        <taxon>Araneae</taxon>
        <taxon>Araneomorphae</taxon>
        <taxon>Entelegynae</taxon>
        <taxon>Araneoidea</taxon>
        <taxon>Nephilidae</taxon>
        <taxon>Nephila</taxon>
    </lineage>
</organism>
<dbReference type="Proteomes" id="UP000887013">
    <property type="component" value="Unassembled WGS sequence"/>
</dbReference>
<dbReference type="OrthoDB" id="10342879at2759"/>